<dbReference type="InterPro" id="IPR046025">
    <property type="entry name" value="DUF5983"/>
</dbReference>
<dbReference type="EMBL" id="FYDG01000026">
    <property type="protein sequence ID" value="SNB83373.1"/>
    <property type="molecule type" value="Genomic_DNA"/>
</dbReference>
<keyword evidence="4" id="KW-1185">Reference proteome</keyword>
<proteinExistence type="predicted"/>
<feature type="region of interest" description="Disordered" evidence="1">
    <location>
        <begin position="340"/>
        <end position="370"/>
    </location>
</feature>
<organism evidence="3 4">
    <name type="scientific">Rhodoblastus acidophilus</name>
    <name type="common">Rhodopseudomonas acidophila</name>
    <dbReference type="NCBI Taxonomy" id="1074"/>
    <lineage>
        <taxon>Bacteria</taxon>
        <taxon>Pseudomonadati</taxon>
        <taxon>Pseudomonadota</taxon>
        <taxon>Alphaproteobacteria</taxon>
        <taxon>Hyphomicrobiales</taxon>
        <taxon>Rhodoblastaceae</taxon>
        <taxon>Rhodoblastus</taxon>
    </lineage>
</organism>
<evidence type="ECO:0000313" key="3">
    <source>
        <dbReference type="EMBL" id="SNB83373.1"/>
    </source>
</evidence>
<dbReference type="RefSeq" id="WP_088522502.1">
    <property type="nucleotide sequence ID" value="NZ_FYDG01000026.1"/>
</dbReference>
<dbReference type="Pfam" id="PF19419">
    <property type="entry name" value="DUF5983"/>
    <property type="match status" value="1"/>
</dbReference>
<sequence>MKTFSVEFPDFDPATLPKLPQGFQDDSWHNDACPSFHNAQLRLSIFIDYAAPEMRAFADGVRFHIFRTDEDGGRLPANDASFTSDDWSEIQTYVLAEQFARHLKASLSEKDWKEMRRRNASPDYDNSLSCASHDFCDANMVMEATWRATFGEKAALICEGANGQIVAEQMAIWNAAWSRAKSEQLTAKPEAPFFHKLMPLSTGHLCAETREWLSDRPADGWPILGGVTEYGYFVHCPEEIQELPADLWACILFATSKGAEYILFDQVEDILPDLIDFSEQDNESAAGMADAEIDDDPINISVVLPGGKRLTFPKARNAAAAAIEAELFREAWRDLVGRDRTGASRSSTIETLAKKTTPKRTLSHETGSPA</sequence>
<gene>
    <name evidence="3" type="ORF">SAMN06265338_12616</name>
</gene>
<name>A0A212SD21_RHOAC</name>
<dbReference type="Proteomes" id="UP000198418">
    <property type="component" value="Unassembled WGS sequence"/>
</dbReference>
<dbReference type="AlphaFoldDB" id="A0A212SD21"/>
<feature type="domain" description="DUF5983" evidence="2">
    <location>
        <begin position="199"/>
        <end position="276"/>
    </location>
</feature>
<evidence type="ECO:0000313" key="4">
    <source>
        <dbReference type="Proteomes" id="UP000198418"/>
    </source>
</evidence>
<evidence type="ECO:0000259" key="2">
    <source>
        <dbReference type="Pfam" id="PF19419"/>
    </source>
</evidence>
<dbReference type="OrthoDB" id="7574713at2"/>
<protein>
    <recommendedName>
        <fullName evidence="2">DUF5983 domain-containing protein</fullName>
    </recommendedName>
</protein>
<evidence type="ECO:0000256" key="1">
    <source>
        <dbReference type="SAM" id="MobiDB-lite"/>
    </source>
</evidence>
<reference evidence="4" key="1">
    <citation type="submission" date="2017-06" db="EMBL/GenBank/DDBJ databases">
        <authorList>
            <person name="Varghese N."/>
            <person name="Submissions S."/>
        </authorList>
    </citation>
    <scope>NUCLEOTIDE SEQUENCE [LARGE SCALE GENOMIC DNA]</scope>
    <source>
        <strain evidence="4">DSM 137</strain>
    </source>
</reference>
<accession>A0A212SD21</accession>